<evidence type="ECO:0000256" key="1">
    <source>
        <dbReference type="SAM" id="SignalP"/>
    </source>
</evidence>
<feature type="signal peptide" evidence="1">
    <location>
        <begin position="1"/>
        <end position="18"/>
    </location>
</feature>
<sequence length="122" mass="14054">MKKYLLLIFIMASNSCIAYTDTPSAQSDCERISIQAKKIMERRLAGVTLETEKQFLQKFLEIYPKSSEDSKSRFVIVINKLLTEVHSENIKETNFEKEITINGFKQRILNNCLNGDLFDGLI</sequence>
<name>N8YI65_ACIBZ</name>
<organism evidence="2 3">
    <name type="scientific">Acinetobacter bereziniae NIPH 3</name>
    <dbReference type="NCBI Taxonomy" id="1217651"/>
    <lineage>
        <taxon>Bacteria</taxon>
        <taxon>Pseudomonadati</taxon>
        <taxon>Pseudomonadota</taxon>
        <taxon>Gammaproteobacteria</taxon>
        <taxon>Moraxellales</taxon>
        <taxon>Moraxellaceae</taxon>
        <taxon>Acinetobacter</taxon>
    </lineage>
</organism>
<proteinExistence type="predicted"/>
<evidence type="ECO:0000313" key="3">
    <source>
        <dbReference type="Proteomes" id="UP000013270"/>
    </source>
</evidence>
<dbReference type="AlphaFoldDB" id="N8YI65"/>
<dbReference type="RefSeq" id="WP_004831650.1">
    <property type="nucleotide sequence ID" value="NZ_KB849468.1"/>
</dbReference>
<feature type="chain" id="PRO_5004137175" evidence="1">
    <location>
        <begin position="19"/>
        <end position="122"/>
    </location>
</feature>
<keyword evidence="1" id="KW-0732">Signal</keyword>
<evidence type="ECO:0000313" key="2">
    <source>
        <dbReference type="EMBL" id="ENV20974.1"/>
    </source>
</evidence>
<dbReference type="HOGENOM" id="CLU_164513_0_0_6"/>
<comment type="caution">
    <text evidence="2">The sequence shown here is derived from an EMBL/GenBank/DDBJ whole genome shotgun (WGS) entry which is preliminary data.</text>
</comment>
<dbReference type="EMBL" id="APPK01000045">
    <property type="protein sequence ID" value="ENV20974.1"/>
    <property type="molecule type" value="Genomic_DNA"/>
</dbReference>
<dbReference type="Proteomes" id="UP000013270">
    <property type="component" value="Unassembled WGS sequence"/>
</dbReference>
<reference evidence="2 3" key="1">
    <citation type="submission" date="2013-02" db="EMBL/GenBank/DDBJ databases">
        <title>The Genome Sequence of Acinetobacter bereziniae NIPH 3.</title>
        <authorList>
            <consortium name="The Broad Institute Genome Sequencing Platform"/>
            <consortium name="The Broad Institute Genome Sequencing Center for Infectious Disease"/>
            <person name="Cerqueira G."/>
            <person name="Feldgarden M."/>
            <person name="Courvalin P."/>
            <person name="Perichon B."/>
            <person name="Grillot-Courvalin C."/>
            <person name="Clermont D."/>
            <person name="Rocha E."/>
            <person name="Yoon E.-J."/>
            <person name="Nemec A."/>
            <person name="Walker B."/>
            <person name="Young S.K."/>
            <person name="Zeng Q."/>
            <person name="Gargeya S."/>
            <person name="Fitzgerald M."/>
            <person name="Haas B."/>
            <person name="Abouelleil A."/>
            <person name="Alvarado L."/>
            <person name="Arachchi H.M."/>
            <person name="Berlin A.M."/>
            <person name="Chapman S.B."/>
            <person name="Dewar J."/>
            <person name="Goldberg J."/>
            <person name="Griggs A."/>
            <person name="Gujja S."/>
            <person name="Hansen M."/>
            <person name="Howarth C."/>
            <person name="Imamovic A."/>
            <person name="Larimer J."/>
            <person name="McCowan C."/>
            <person name="Murphy C."/>
            <person name="Neiman D."/>
            <person name="Pearson M."/>
            <person name="Priest M."/>
            <person name="Roberts A."/>
            <person name="Saif S."/>
            <person name="Shea T."/>
            <person name="Sisk P."/>
            <person name="Sykes S."/>
            <person name="Wortman J."/>
            <person name="Nusbaum C."/>
            <person name="Birren B."/>
        </authorList>
    </citation>
    <scope>NUCLEOTIDE SEQUENCE [LARGE SCALE GENOMIC DNA]</scope>
    <source>
        <strain evidence="2 3">NIPH 3</strain>
    </source>
</reference>
<accession>N8YI65</accession>
<protein>
    <submittedName>
        <fullName evidence="2">Uncharacterized protein</fullName>
    </submittedName>
</protein>
<gene>
    <name evidence="2" type="ORF">F963_03105</name>
</gene>